<dbReference type="SUPFAM" id="SSF54001">
    <property type="entry name" value="Cysteine proteinases"/>
    <property type="match status" value="1"/>
</dbReference>
<dbReference type="GO" id="GO:0000111">
    <property type="term" value="C:nucleotide-excision repair factor 2 complex"/>
    <property type="evidence" value="ECO:0007669"/>
    <property type="project" value="TreeGrafter"/>
</dbReference>
<feature type="domain" description="Rad4 beta-hairpin" evidence="11">
    <location>
        <begin position="764"/>
        <end position="838"/>
    </location>
</feature>
<name>A0A6I8T6M2_AEDAE</name>
<dbReference type="GO" id="GO:0006289">
    <property type="term" value="P:nucleotide-excision repair"/>
    <property type="evidence" value="ECO:0007669"/>
    <property type="project" value="InterPro"/>
</dbReference>
<evidence type="ECO:0000313" key="12">
    <source>
        <dbReference type="EnsemblMetazoa" id="AAEL003897-PB"/>
    </source>
</evidence>
<dbReference type="Proteomes" id="UP000008820">
    <property type="component" value="Chromosome 3"/>
</dbReference>
<dbReference type="Pfam" id="PF03835">
    <property type="entry name" value="Rad4"/>
    <property type="match status" value="1"/>
</dbReference>
<dbReference type="EnsemblMetazoa" id="AAEL003897-RB">
    <property type="protein sequence ID" value="AAEL003897-PB"/>
    <property type="gene ID" value="AAEL003897"/>
</dbReference>
<evidence type="ECO:0000256" key="4">
    <source>
        <dbReference type="ARBA" id="ARBA00022763"/>
    </source>
</evidence>
<feature type="compositionally biased region" description="Polar residues" evidence="8">
    <location>
        <begin position="521"/>
        <end position="533"/>
    </location>
</feature>
<protein>
    <submittedName>
        <fullName evidence="12">Uncharacterized protein</fullName>
    </submittedName>
</protein>
<reference evidence="12" key="2">
    <citation type="submission" date="2020-05" db="UniProtKB">
        <authorList>
            <consortium name="EnsemblMetazoa"/>
        </authorList>
    </citation>
    <scope>IDENTIFICATION</scope>
    <source>
        <strain evidence="12">LVP_AGWG</strain>
    </source>
</reference>
<keyword evidence="6" id="KW-0234">DNA repair</keyword>
<dbReference type="Gene3D" id="2.20.20.110">
    <property type="entry name" value="Rad4, beta-hairpin domain BHD1"/>
    <property type="match status" value="1"/>
</dbReference>
<keyword evidence="3" id="KW-0597">Phosphoprotein</keyword>
<sequence>MDLGKKLSLRQKIFGKLQKCETIIDEEESVHGSNPRSDVSIPTTVEEPGDPFADCGSDSDGSSSVGDHLVSLEDIDLDSNFFSQGFTPHVAVENEGDVSSSFLARNSKPEVGIDERESDSDSDGNEAINVMLSQLVDYGRTQEEARKVFQNYDCKSENLDSIEFDRKQSDATKALYEAEDPTVMTKAVEASDEEWQHVEDFSDDDGRDIEVIVGQQTTTKAGKVIDVDAQLRRLLQSENREKQLQMHKTHLLCLLGNGFYLNGRINSLVSSNSDALFQILEYFDIEFPDETEIDYLITICDIYRSIDSVLETSRGIFKTSVQSQSSVILLLIAILRFLSIEARLVMHLNVMPKTPIPTKVKIRPASSQEKLTHIPTSIDSLHPERYKNVPLTTAEILKQKPEFVNFSQIPQIDGAADDCGKPRRSRLYGPLNDPKSNLWKPRTKFSRKTGEIGKQKSEFTNFSQIPQIDGATDEFEKQKRPRLDGPLTDPKPNLWKLKLKQPVDMRSKLNIQCGKRKIKSSQTTSKFFNQPTSKRLRQKVTKEIPPASSERLTHWIEVFLPAQKRWIPVDILSGQVDCLDAIVQNLPQPIAYVFAWSNDGSLQDVTGRYWWPNEMASRRLRVADKWLHEVMRQFGRRRKSMQDLLDEQEIRRLRFRAPVPDKVSDFKNHPSYCLKRDLLKFQAIYPSDAPPLGYFRDEPIYARECVHTLHSREVWLRHAKVIRLRETPYKVVWSKLKREKTELELFGYWQTEEYVPPEAVGGRVPRNAYGNIEIFKECMLPKGTVHLKQTNISKTCRRLNVDYAIAVVGFGIHAGGNHPVFEGIVICKEFEQQVLAQYEQDQLKQVRRQHEKREKKIYDNWRKLIRGLLVRNKLQNKYNFKNL</sequence>
<feature type="region of interest" description="Disordered" evidence="8">
    <location>
        <begin position="106"/>
        <end position="125"/>
    </location>
</feature>
<dbReference type="GO" id="GO:0006298">
    <property type="term" value="P:mismatch repair"/>
    <property type="evidence" value="ECO:0007669"/>
    <property type="project" value="TreeGrafter"/>
</dbReference>
<feature type="domain" description="Rad4 beta-hairpin" evidence="9">
    <location>
        <begin position="655"/>
        <end position="707"/>
    </location>
</feature>
<dbReference type="GO" id="GO:0005737">
    <property type="term" value="C:cytoplasm"/>
    <property type="evidence" value="ECO:0007669"/>
    <property type="project" value="TreeGrafter"/>
</dbReference>
<evidence type="ECO:0000256" key="2">
    <source>
        <dbReference type="ARBA" id="ARBA00009525"/>
    </source>
</evidence>
<dbReference type="FunFam" id="2.20.20.110:FF:000001">
    <property type="entry name" value="DNA repair protein complementing XP-C cells"/>
    <property type="match status" value="1"/>
</dbReference>
<evidence type="ECO:0000256" key="5">
    <source>
        <dbReference type="ARBA" id="ARBA00023125"/>
    </source>
</evidence>
<dbReference type="Pfam" id="PF10405">
    <property type="entry name" value="BHD_3"/>
    <property type="match status" value="1"/>
</dbReference>
<evidence type="ECO:0000256" key="1">
    <source>
        <dbReference type="ARBA" id="ARBA00004123"/>
    </source>
</evidence>
<dbReference type="InterPro" id="IPR036985">
    <property type="entry name" value="Transglutaminase-like_sf"/>
</dbReference>
<dbReference type="InterPro" id="IPR018326">
    <property type="entry name" value="Rad4_beta-hairpin_dom1"/>
</dbReference>
<dbReference type="PANTHER" id="PTHR12135">
    <property type="entry name" value="DNA REPAIR PROTEIN XP-C / RAD4"/>
    <property type="match status" value="1"/>
</dbReference>
<evidence type="ECO:0000256" key="3">
    <source>
        <dbReference type="ARBA" id="ARBA00022553"/>
    </source>
</evidence>
<evidence type="ECO:0000313" key="13">
    <source>
        <dbReference type="Proteomes" id="UP000008820"/>
    </source>
</evidence>
<dbReference type="InterPro" id="IPR042488">
    <property type="entry name" value="Rad4_BHD3_sf"/>
</dbReference>
<accession>A0A6I8T6M2</accession>
<dbReference type="PANTHER" id="PTHR12135:SF0">
    <property type="entry name" value="DNA REPAIR PROTEIN COMPLEMENTING XP-C CELLS"/>
    <property type="match status" value="1"/>
</dbReference>
<feature type="region of interest" description="Disordered" evidence="8">
    <location>
        <begin position="521"/>
        <end position="543"/>
    </location>
</feature>
<proteinExistence type="inferred from homology"/>
<dbReference type="GO" id="GO:0003684">
    <property type="term" value="F:damaged DNA binding"/>
    <property type="evidence" value="ECO:0007669"/>
    <property type="project" value="InterPro"/>
</dbReference>
<dbReference type="InterPro" id="IPR018327">
    <property type="entry name" value="BHD_2"/>
</dbReference>
<dbReference type="InterPro" id="IPR038765">
    <property type="entry name" value="Papain-like_cys_pep_sf"/>
</dbReference>
<dbReference type="InterPro" id="IPR004583">
    <property type="entry name" value="DNA_repair_Rad4"/>
</dbReference>
<dbReference type="OrthoDB" id="300780at2759"/>
<feature type="compositionally biased region" description="Polar residues" evidence="8">
    <location>
        <begin position="31"/>
        <end position="43"/>
    </location>
</feature>
<dbReference type="SMART" id="SM01030">
    <property type="entry name" value="BHD_1"/>
    <property type="match status" value="1"/>
</dbReference>
<organism evidence="12 13">
    <name type="scientific">Aedes aegypti</name>
    <name type="common">Yellowfever mosquito</name>
    <name type="synonym">Culex aegypti</name>
    <dbReference type="NCBI Taxonomy" id="7159"/>
    <lineage>
        <taxon>Eukaryota</taxon>
        <taxon>Metazoa</taxon>
        <taxon>Ecdysozoa</taxon>
        <taxon>Arthropoda</taxon>
        <taxon>Hexapoda</taxon>
        <taxon>Insecta</taxon>
        <taxon>Pterygota</taxon>
        <taxon>Neoptera</taxon>
        <taxon>Endopterygota</taxon>
        <taxon>Diptera</taxon>
        <taxon>Nematocera</taxon>
        <taxon>Culicoidea</taxon>
        <taxon>Culicidae</taxon>
        <taxon>Culicinae</taxon>
        <taxon>Aedini</taxon>
        <taxon>Aedes</taxon>
        <taxon>Stegomyia</taxon>
    </lineage>
</organism>
<feature type="region of interest" description="Disordered" evidence="8">
    <location>
        <begin position="25"/>
        <end position="67"/>
    </location>
</feature>
<dbReference type="SMART" id="SM01031">
    <property type="entry name" value="BHD_2"/>
    <property type="match status" value="1"/>
</dbReference>
<dbReference type="SMART" id="SM01032">
    <property type="entry name" value="BHD_3"/>
    <property type="match status" value="1"/>
</dbReference>
<keyword evidence="7" id="KW-0539">Nucleus</keyword>
<dbReference type="FunFam" id="3.30.70.2460:FF:000001">
    <property type="entry name" value="DNA repair protein Rad4 family"/>
    <property type="match status" value="1"/>
</dbReference>
<dbReference type="GO" id="GO:0071942">
    <property type="term" value="C:XPC complex"/>
    <property type="evidence" value="ECO:0007669"/>
    <property type="project" value="TreeGrafter"/>
</dbReference>
<evidence type="ECO:0000256" key="8">
    <source>
        <dbReference type="SAM" id="MobiDB-lite"/>
    </source>
</evidence>
<dbReference type="InterPro" id="IPR018328">
    <property type="entry name" value="Rad4_beta-hairpin_dom3"/>
</dbReference>
<gene>
    <name evidence="12" type="primary">5579174</name>
</gene>
<evidence type="ECO:0000259" key="11">
    <source>
        <dbReference type="SMART" id="SM01032"/>
    </source>
</evidence>
<evidence type="ECO:0000259" key="10">
    <source>
        <dbReference type="SMART" id="SM01031"/>
    </source>
</evidence>
<reference evidence="12 13" key="1">
    <citation type="submission" date="2017-06" db="EMBL/GenBank/DDBJ databases">
        <title>Aedes aegypti genome working group (AGWG) sequencing and assembly.</title>
        <authorList>
            <consortium name="Aedes aegypti Genome Working Group (AGWG)"/>
            <person name="Matthews B.J."/>
        </authorList>
    </citation>
    <scope>NUCLEOTIDE SEQUENCE [LARGE SCALE GENOMIC DNA]</scope>
    <source>
        <strain evidence="12 13">LVP_AGWG</strain>
    </source>
</reference>
<evidence type="ECO:0000256" key="7">
    <source>
        <dbReference type="ARBA" id="ARBA00023242"/>
    </source>
</evidence>
<evidence type="ECO:0000256" key="6">
    <source>
        <dbReference type="ARBA" id="ARBA00023204"/>
    </source>
</evidence>
<keyword evidence="13" id="KW-1185">Reference proteome</keyword>
<dbReference type="Gene3D" id="3.90.260.10">
    <property type="entry name" value="Transglutaminase-like"/>
    <property type="match status" value="1"/>
</dbReference>
<dbReference type="Gene3D" id="3.30.70.2460">
    <property type="entry name" value="Rad4, beta-hairpin domain BHD3"/>
    <property type="match status" value="1"/>
</dbReference>
<evidence type="ECO:0000259" key="9">
    <source>
        <dbReference type="SMART" id="SM01030"/>
    </source>
</evidence>
<keyword evidence="5" id="KW-0238">DNA-binding</keyword>
<keyword evidence="4" id="KW-0227">DNA damage</keyword>
<comment type="subcellular location">
    <subcellularLocation>
        <location evidence="1">Nucleus</location>
    </subcellularLocation>
</comment>
<feature type="domain" description="Rad4 beta-hairpin" evidence="10">
    <location>
        <begin position="709"/>
        <end position="757"/>
    </location>
</feature>
<dbReference type="InterPro" id="IPR018325">
    <property type="entry name" value="Rad4/PNGase_transGLS-fold"/>
</dbReference>
<comment type="similarity">
    <text evidence="2">Belongs to the XPC family.</text>
</comment>
<dbReference type="Pfam" id="PF10403">
    <property type="entry name" value="BHD_1"/>
    <property type="match status" value="1"/>
</dbReference>
<dbReference type="InParanoid" id="A0A6I8T6M2"/>
<dbReference type="AlphaFoldDB" id="A0A6I8T6M2"/>
<feature type="compositionally biased region" description="Low complexity" evidence="8">
    <location>
        <begin position="56"/>
        <end position="67"/>
    </location>
</feature>
<dbReference type="GO" id="GO:0003697">
    <property type="term" value="F:single-stranded DNA binding"/>
    <property type="evidence" value="ECO:0007669"/>
    <property type="project" value="TreeGrafter"/>
</dbReference>